<organism evidence="4 5">
    <name type="scientific">Plasmodium vivax India VII</name>
    <dbReference type="NCBI Taxonomy" id="1077284"/>
    <lineage>
        <taxon>Eukaryota</taxon>
        <taxon>Sar</taxon>
        <taxon>Alveolata</taxon>
        <taxon>Apicomplexa</taxon>
        <taxon>Aconoidasida</taxon>
        <taxon>Haemosporida</taxon>
        <taxon>Plasmodiidae</taxon>
        <taxon>Plasmodium</taxon>
        <taxon>Plasmodium (Plasmodium)</taxon>
    </lineage>
</organism>
<dbReference type="InterPro" id="IPR022089">
    <property type="entry name" value="Plasmodium-antigen_C"/>
</dbReference>
<reference evidence="4 5" key="1">
    <citation type="submission" date="2011-08" db="EMBL/GenBank/DDBJ databases">
        <title>The Genome Sequence of Plasmodium vivax India VII.</title>
        <authorList>
            <consortium name="The Broad Institute Genome Sequencing Platform"/>
            <consortium name="The Broad Institute Genome Sequencing Center for Infectious Disease"/>
            <person name="Neafsey D."/>
            <person name="Carlton J."/>
            <person name="Barnwell J."/>
            <person name="Collins W."/>
            <person name="Escalante A."/>
            <person name="Mullikin J."/>
            <person name="Saul A."/>
            <person name="Guigo R."/>
            <person name="Camara F."/>
            <person name="Young S.K."/>
            <person name="Zeng Q."/>
            <person name="Gargeya S."/>
            <person name="Fitzgerald M."/>
            <person name="Haas B."/>
            <person name="Abouelleil A."/>
            <person name="Alvarado L."/>
            <person name="Arachchi H.M."/>
            <person name="Berlin A."/>
            <person name="Brown A."/>
            <person name="Chapman S.B."/>
            <person name="Chen Z."/>
            <person name="Dunbar C."/>
            <person name="Freedman E."/>
            <person name="Gearin G."/>
            <person name="Gellesch M."/>
            <person name="Goldberg J."/>
            <person name="Griggs A."/>
            <person name="Gujja S."/>
            <person name="Heiman D."/>
            <person name="Howarth C."/>
            <person name="Larson L."/>
            <person name="Lui A."/>
            <person name="MacDonald P.J.P."/>
            <person name="Montmayeur A."/>
            <person name="Murphy C."/>
            <person name="Neiman D."/>
            <person name="Pearson M."/>
            <person name="Priest M."/>
            <person name="Roberts A."/>
            <person name="Saif S."/>
            <person name="Shea T."/>
            <person name="Shenoy N."/>
            <person name="Sisk P."/>
            <person name="Stolte C."/>
            <person name="Sykes S."/>
            <person name="Wortman J."/>
            <person name="Nusbaum C."/>
            <person name="Birren B."/>
        </authorList>
    </citation>
    <scope>NUCLEOTIDE SEQUENCE [LARGE SCALE GENOMIC DNA]</scope>
    <source>
        <strain evidence="4 5">India VII</strain>
    </source>
</reference>
<dbReference type="OrthoDB" id="383196at2759"/>
<feature type="signal peptide" evidence="2">
    <location>
        <begin position="1"/>
        <end position="24"/>
    </location>
</feature>
<feature type="domain" description="Tryptophan/threonine-rich plasmodium antigen C-terminal" evidence="3">
    <location>
        <begin position="120"/>
        <end position="338"/>
    </location>
</feature>
<evidence type="ECO:0000256" key="1">
    <source>
        <dbReference type="SAM" id="MobiDB-lite"/>
    </source>
</evidence>
<feature type="compositionally biased region" description="Low complexity" evidence="1">
    <location>
        <begin position="32"/>
        <end position="77"/>
    </location>
</feature>
<feature type="chain" id="PRO_5005322339" evidence="2">
    <location>
        <begin position="25"/>
        <end position="339"/>
    </location>
</feature>
<evidence type="ECO:0000313" key="4">
    <source>
        <dbReference type="EMBL" id="KMZ81780.1"/>
    </source>
</evidence>
<proteinExistence type="predicted"/>
<accession>A0A0J9SFN8</accession>
<keyword evidence="2" id="KW-0732">Signal</keyword>
<gene>
    <name evidence="4" type="ORF">PVIIG_04279</name>
</gene>
<dbReference type="Pfam" id="PF12319">
    <property type="entry name" value="TryThrA_C"/>
    <property type="match status" value="1"/>
</dbReference>
<evidence type="ECO:0000256" key="2">
    <source>
        <dbReference type="SAM" id="SignalP"/>
    </source>
</evidence>
<dbReference type="EMBL" id="KQ234224">
    <property type="protein sequence ID" value="KMZ81780.1"/>
    <property type="molecule type" value="Genomic_DNA"/>
</dbReference>
<name>A0A0J9SFN8_PLAVI</name>
<feature type="region of interest" description="Disordered" evidence="1">
    <location>
        <begin position="27"/>
        <end position="77"/>
    </location>
</feature>
<evidence type="ECO:0000259" key="3">
    <source>
        <dbReference type="Pfam" id="PF12319"/>
    </source>
</evidence>
<evidence type="ECO:0000313" key="5">
    <source>
        <dbReference type="Proteomes" id="UP000053562"/>
    </source>
</evidence>
<dbReference type="Proteomes" id="UP000053562">
    <property type="component" value="Unassembled WGS sequence"/>
</dbReference>
<protein>
    <submittedName>
        <fullName evidence="4">Tryptophan-rich antigen (Pv-fam-a)</fullName>
    </submittedName>
</protein>
<sequence length="339" mass="38812">MVSSVSIAVLLLSSALLNNPLVDAAQKKAGKPKGAAATKAATAKGTAAKAATAKKPAAAKAEPSSSQEAASTPAAAAPAAAPSAAEAVKKPKAAAVITAAKPNEYVEEWRVKPLEWKLNEFSNWLKKAEEDWKEFHVVLEDERTKWVANLGDLEKGWFETAEKKWNNYNPGLDLEYKSNILKKAKVWKEGQWKEWIDKSLKKYITDDFKKWMDGHQENLNAALSVNWETWKRQKLLECNSVGWRLKEDKHWIRWTFFSPNIDDIPVPKEFKALYENWKVRRKAETDQWKEWTDRIEKRVIFKDTPAWTKWKNDKTAAFEKWLAAFTNKLVAQKQWTNWV</sequence>
<dbReference type="AlphaFoldDB" id="A0A0J9SFN8"/>